<dbReference type="KEGG" id="fal:FRAAL6151"/>
<dbReference type="AlphaFoldDB" id="Q0RCQ0"/>
<proteinExistence type="predicted"/>
<gene>
    <name evidence="1" type="ordered locus">FRAAL6151</name>
</gene>
<reference evidence="1 2" key="1">
    <citation type="journal article" date="2007" name="Genome Res.">
        <title>Genome characteristics of facultatively symbiotic Frankia sp. strains reflect host range and host plant biogeography.</title>
        <authorList>
            <person name="Normand P."/>
            <person name="Lapierre P."/>
            <person name="Tisa L.S."/>
            <person name="Gogarten J.P."/>
            <person name="Alloisio N."/>
            <person name="Bagnarol E."/>
            <person name="Bassi C.A."/>
            <person name="Berry A.M."/>
            <person name="Bickhart D.M."/>
            <person name="Choisne N."/>
            <person name="Couloux A."/>
            <person name="Cournoyer B."/>
            <person name="Cruveiller S."/>
            <person name="Daubin V."/>
            <person name="Demange N."/>
            <person name="Francino M.P."/>
            <person name="Goltsman E."/>
            <person name="Huang Y."/>
            <person name="Kopp O.R."/>
            <person name="Labarre L."/>
            <person name="Lapidus A."/>
            <person name="Lavire C."/>
            <person name="Marechal J."/>
            <person name="Martinez M."/>
            <person name="Mastronunzio J.E."/>
            <person name="Mullin B.C."/>
            <person name="Niemann J."/>
            <person name="Pujic P."/>
            <person name="Rawnsley T."/>
            <person name="Rouy Z."/>
            <person name="Schenowitz C."/>
            <person name="Sellstedt A."/>
            <person name="Tavares F."/>
            <person name="Tomkins J.P."/>
            <person name="Vallenet D."/>
            <person name="Valverde C."/>
            <person name="Wall L.G."/>
            <person name="Wang Y."/>
            <person name="Medigue C."/>
            <person name="Benson D.R."/>
        </authorList>
    </citation>
    <scope>NUCLEOTIDE SEQUENCE [LARGE SCALE GENOMIC DNA]</scope>
    <source>
        <strain evidence="2">DSM 45986 / CECT 9034 / ACN14a</strain>
    </source>
</reference>
<name>Q0RCQ0_FRAAA</name>
<keyword evidence="2" id="KW-1185">Reference proteome</keyword>
<dbReference type="HOGENOM" id="CLU_2649198_0_0_11"/>
<organism evidence="1 2">
    <name type="scientific">Frankia alni (strain DSM 45986 / CECT 9034 / ACN14a)</name>
    <dbReference type="NCBI Taxonomy" id="326424"/>
    <lineage>
        <taxon>Bacteria</taxon>
        <taxon>Bacillati</taxon>
        <taxon>Actinomycetota</taxon>
        <taxon>Actinomycetes</taxon>
        <taxon>Frankiales</taxon>
        <taxon>Frankiaceae</taxon>
        <taxon>Frankia</taxon>
    </lineage>
</organism>
<protein>
    <submittedName>
        <fullName evidence="1">Uncharacterized protein</fullName>
    </submittedName>
</protein>
<accession>Q0RCQ0</accession>
<dbReference type="Proteomes" id="UP000000657">
    <property type="component" value="Chromosome"/>
</dbReference>
<sequence>MPPFPFCHLTHPACHTPGSPQSAFHTTLTTHLGRLRCAEPAELRHARRIAARFARAGPGLRRPRTWAGGGTCEAEV</sequence>
<evidence type="ECO:0000313" key="1">
    <source>
        <dbReference type="EMBL" id="CAJ64774.1"/>
    </source>
</evidence>
<dbReference type="EMBL" id="CT573213">
    <property type="protein sequence ID" value="CAJ64774.1"/>
    <property type="molecule type" value="Genomic_DNA"/>
</dbReference>
<dbReference type="STRING" id="326424.FRAAL6151"/>
<evidence type="ECO:0000313" key="2">
    <source>
        <dbReference type="Proteomes" id="UP000000657"/>
    </source>
</evidence>